<keyword evidence="11" id="KW-0694">RNA-binding</keyword>
<name>A0AAW1CP35_9HEMI</name>
<dbReference type="SUPFAM" id="SSF52540">
    <property type="entry name" value="P-loop containing nucleoside triphosphate hydrolases"/>
    <property type="match status" value="1"/>
</dbReference>
<dbReference type="GO" id="GO:0003725">
    <property type="term" value="F:double-stranded RNA binding"/>
    <property type="evidence" value="ECO:0007669"/>
    <property type="project" value="InterPro"/>
</dbReference>
<dbReference type="InterPro" id="IPR001650">
    <property type="entry name" value="Helicase_C-like"/>
</dbReference>
<evidence type="ECO:0000256" key="8">
    <source>
        <dbReference type="ARBA" id="ARBA00022840"/>
    </source>
</evidence>
<feature type="domain" description="DRBM" evidence="13">
    <location>
        <begin position="167"/>
        <end position="239"/>
    </location>
</feature>
<keyword evidence="18" id="KW-1185">Reference proteome</keyword>
<evidence type="ECO:0000313" key="17">
    <source>
        <dbReference type="EMBL" id="KAK9499270.1"/>
    </source>
</evidence>
<comment type="subcellular location">
    <subcellularLocation>
        <location evidence="1">Nucleus</location>
    </subcellularLocation>
</comment>
<feature type="domain" description="C2H2-type" evidence="14">
    <location>
        <begin position="1228"/>
        <end position="1251"/>
    </location>
</feature>
<dbReference type="CDD" id="cd18791">
    <property type="entry name" value="SF2_C_RHA"/>
    <property type="match status" value="1"/>
</dbReference>
<organism evidence="17 18">
    <name type="scientific">Rhynocoris fuscipes</name>
    <dbReference type="NCBI Taxonomy" id="488301"/>
    <lineage>
        <taxon>Eukaryota</taxon>
        <taxon>Metazoa</taxon>
        <taxon>Ecdysozoa</taxon>
        <taxon>Arthropoda</taxon>
        <taxon>Hexapoda</taxon>
        <taxon>Insecta</taxon>
        <taxon>Pterygota</taxon>
        <taxon>Neoptera</taxon>
        <taxon>Paraneoptera</taxon>
        <taxon>Hemiptera</taxon>
        <taxon>Heteroptera</taxon>
        <taxon>Panheteroptera</taxon>
        <taxon>Cimicomorpha</taxon>
        <taxon>Reduviidae</taxon>
        <taxon>Harpactorinae</taxon>
        <taxon>Harpactorini</taxon>
        <taxon>Rhynocoris</taxon>
    </lineage>
</organism>
<evidence type="ECO:0000259" key="16">
    <source>
        <dbReference type="PROSITE" id="PS51194"/>
    </source>
</evidence>
<evidence type="ECO:0000256" key="6">
    <source>
        <dbReference type="ARBA" id="ARBA00022801"/>
    </source>
</evidence>
<dbReference type="GO" id="GO:0043138">
    <property type="term" value="F:3'-5' DNA helicase activity"/>
    <property type="evidence" value="ECO:0007669"/>
    <property type="project" value="TreeGrafter"/>
</dbReference>
<evidence type="ECO:0000256" key="7">
    <source>
        <dbReference type="ARBA" id="ARBA00022806"/>
    </source>
</evidence>
<evidence type="ECO:0000256" key="12">
    <source>
        <dbReference type="SAM" id="MobiDB-lite"/>
    </source>
</evidence>
<evidence type="ECO:0000259" key="14">
    <source>
        <dbReference type="PROSITE" id="PS50157"/>
    </source>
</evidence>
<evidence type="ECO:0000256" key="3">
    <source>
        <dbReference type="ARBA" id="ARBA00012552"/>
    </source>
</evidence>
<dbReference type="Gene3D" id="1.20.120.1080">
    <property type="match status" value="1"/>
</dbReference>
<dbReference type="InterPro" id="IPR011545">
    <property type="entry name" value="DEAD/DEAH_box_helicase_dom"/>
</dbReference>
<dbReference type="FunFam" id="3.40.50.300:FF:000677">
    <property type="entry name" value="ATP-dependent RNA helicase A"/>
    <property type="match status" value="1"/>
</dbReference>
<dbReference type="PROSITE" id="PS51194">
    <property type="entry name" value="HELICASE_CTER"/>
    <property type="match status" value="1"/>
</dbReference>
<feature type="domain" description="C2H2-type" evidence="14">
    <location>
        <begin position="1942"/>
        <end position="1969"/>
    </location>
</feature>
<dbReference type="Pfam" id="PF00270">
    <property type="entry name" value="DEAD"/>
    <property type="match status" value="1"/>
</dbReference>
<dbReference type="InterPro" id="IPR044446">
    <property type="entry name" value="DHX9_DSRM_2"/>
</dbReference>
<dbReference type="InterPro" id="IPR013087">
    <property type="entry name" value="Znf_C2H2_type"/>
</dbReference>
<accession>A0AAW1CP35</accession>
<evidence type="ECO:0000313" key="18">
    <source>
        <dbReference type="Proteomes" id="UP001461498"/>
    </source>
</evidence>
<dbReference type="GO" id="GO:0040029">
    <property type="term" value="P:epigenetic regulation of gene expression"/>
    <property type="evidence" value="ECO:0007669"/>
    <property type="project" value="UniProtKB-ARBA"/>
</dbReference>
<dbReference type="SMART" id="SM00355">
    <property type="entry name" value="ZnF_C2H2"/>
    <property type="match status" value="16"/>
</dbReference>
<dbReference type="PANTHER" id="PTHR18934:SF119">
    <property type="entry name" value="ATP-DEPENDENT RNA HELICASE A"/>
    <property type="match status" value="1"/>
</dbReference>
<feature type="domain" description="C2H2-type" evidence="14">
    <location>
        <begin position="1782"/>
        <end position="1804"/>
    </location>
</feature>
<dbReference type="InterPro" id="IPR044445">
    <property type="entry name" value="DHX9_DSRM_1"/>
</dbReference>
<keyword evidence="10" id="KW-0863">Zinc-finger</keyword>
<keyword evidence="5" id="KW-0547">Nucleotide-binding</keyword>
<keyword evidence="10" id="KW-0479">Metal-binding</keyword>
<dbReference type="Pfam" id="PF00271">
    <property type="entry name" value="Helicase_C"/>
    <property type="match status" value="1"/>
</dbReference>
<dbReference type="GO" id="GO:0016887">
    <property type="term" value="F:ATP hydrolysis activity"/>
    <property type="evidence" value="ECO:0007669"/>
    <property type="project" value="TreeGrafter"/>
</dbReference>
<evidence type="ECO:0000259" key="15">
    <source>
        <dbReference type="PROSITE" id="PS51192"/>
    </source>
</evidence>
<dbReference type="SUPFAM" id="SSF57667">
    <property type="entry name" value="beta-beta-alpha zinc fingers"/>
    <property type="match status" value="5"/>
</dbReference>
<feature type="compositionally biased region" description="Polar residues" evidence="12">
    <location>
        <begin position="1322"/>
        <end position="1331"/>
    </location>
</feature>
<dbReference type="PANTHER" id="PTHR18934">
    <property type="entry name" value="ATP-DEPENDENT RNA HELICASE"/>
    <property type="match status" value="1"/>
</dbReference>
<dbReference type="FunFam" id="3.40.50.300:FF:000284">
    <property type="entry name" value="probable ATP-dependent RNA helicase YTHDC2"/>
    <property type="match status" value="1"/>
</dbReference>
<proteinExistence type="inferred from homology"/>
<dbReference type="PROSITE" id="PS00028">
    <property type="entry name" value="ZINC_FINGER_C2H2_1"/>
    <property type="match status" value="11"/>
</dbReference>
<keyword evidence="4" id="KW-0677">Repeat</keyword>
<keyword evidence="9" id="KW-0539">Nucleus</keyword>
<feature type="domain" description="Helicase ATP-binding" evidence="15">
    <location>
        <begin position="387"/>
        <end position="553"/>
    </location>
</feature>
<dbReference type="GO" id="GO:1990904">
    <property type="term" value="C:ribonucleoprotein complex"/>
    <property type="evidence" value="ECO:0007669"/>
    <property type="project" value="TreeGrafter"/>
</dbReference>
<feature type="region of interest" description="Disordered" evidence="12">
    <location>
        <begin position="1319"/>
        <end position="1340"/>
    </location>
</feature>
<evidence type="ECO:0000256" key="4">
    <source>
        <dbReference type="ARBA" id="ARBA00022737"/>
    </source>
</evidence>
<gene>
    <name evidence="17" type="ORF">O3M35_002337</name>
</gene>
<feature type="compositionally biased region" description="Basic and acidic residues" evidence="12">
    <location>
        <begin position="577"/>
        <end position="591"/>
    </location>
</feature>
<sequence length="2101" mass="237557">MSDVKSFFHQWCAKKGAEPTFDVRPTGPKHRQRFLCEVRVSGYSYVGAGNSTTKKDAQFNAAKDFVQYLVRQNLVDPKDVPTEIATSVGPVGGAQNDGDSFGGGPKASVFQPGIGPNTMGSAYTPIQRGDSDRPQTYIDVIAEQKRVEEAEDLDVNAAIHGNWTVENAKSKLHQFLQIHKINADYKYTVVGPDHSRGFVAEMTIPVHKLGRSITGRETGSNKQSASKSCALSIVRQLYHLGVIEAFSGTLKKKTTEQIASYEVKINPALVDKLTELLRRLQIQLPEITGPGTAEEPVSLLCSQVLDEFVAQRQTAAGVVSWSPPLQNWNAWTGCNIDEGPLATATLDQISDDLCATYRERVQSDVKLQEMLAEREKLPVFSMKGPIMEAINEHSVIIIRGNTGCGKTTQVCQFILDDYMQSGQGAYCNIVVTQPRRISAISVADRVSVERCEELGNSCGYSVRFESCLPRPYGGILFCTIGVLLRKLETGLRGVSHVIVDEIHERDVNTDFLLVVIRDMVHTYPDLRVILMSATIDTTLFSDYFNRCPVLEVPGRSFPVKSYFLEDIVEMLNFDPPPDTRKTKKDKDKDEENVGAEEDENMNLKVDENYKPSTRSAVAKMSEKEISFELIEALIKYCKESGLPGAVLVFLPGWNVIFALLRHLQQHPLFSGPGYSILPLHSQLPREDQRRVFEPVPPGVTKIILSTNIAETSITINDVVFVIDICKSKIKLFTSHNNMTNYATVWASKTNLEQRKGRAGRVRAGFAFQLLTRARYEKLEEHMTPEMFRTPLHQLALSIKLLRLGAIGHFLSKALEPPPIDAVIEAEVLLREMKCLDKADELTPLGKILAKLPIEPKLGKMMILGIIFKVGDALATIAANSSTFPEVFITDRRLTGLQRAFAGTRCSDHIAMLNVFCQWASATNRGPDAEDQFCEHRQVSKPTLKVTADAKMQLKDLLVSCGFPEEAMQPLYYQFNDDDDNLDMIVALLCMGLYPNVCYHKEKRKVLTTESKPALIHKTSVNCTKFETNFPSPFFVFGEKVRTRAVSCKQTTMVTPIHLLLFGSRKVELVNNCVRLDNWVNLEMDPLVAASILSLRPLLESLVVRASSDPECINELSDADAEVISIIRELCKFNAGRHGLQQYAMSRNKRRSDDVDSSEPVEPNRPKLGRDLKEVGSDLDRKQVKSYNNTNEGIGKKRRRGFSCDLCDKKYMSNAALAHHISKQHPPEYPCEECGHISYSHGKYKAHKRSHTLAANEPAKELNCVLCGFKAYNTEVYCRHVCNSAIVSLACITCKKRFVDTKKDSQQNYQCQECTRRYRENNTNKSGNNTSEVVDKDSSTHEAAATDADLCAVAPEFLKLAEEIPAAHEESGNADDGHDDAITEMLLEVEENDNEDLREEEIHDTIASKQDDDIGKSNNDEVTEKEIVVENNGGTAVEEVLEQTEEIDIIKPASYLKCTTCNEEFELSQLATHQCFAAGELVEFAEVEHPTLVKSEPYMSMPVYIDGAEHVEEKYHHAHDGANHEGSAVISKGSRKRKRRIPKIPAQENAYLEVPEEAATRMSCKTCNAEFKTINLLRRHWDLTGHSREVSTTTIELNKIKDKNNQTEHSFKVVKQNFNIRANVPGQNDDEIKKQNQSYMDCFVRVVENDNGTLMADKECDTCGLLFTNEELLRQHQQNECLICVTCGIKFFDNKLLKKHYQYTGHAHKLYKQKLPVMKPREEVHIHQCTCGKIFQSRFLLGKHLQVHYKGTNKGACHYCLLEFEDKSQIQQHLLEVHGAQLFKCQHCDRTFLSESVRNRHETKHKEFVCKVCNIKYKTHKALVSHTEQHHRTMACRLCGKIITDLQSLRRHEKRHFYDKGLQCDLCRKTFRNKTALLLHTKAHAGEIVHPCRTCGLGFATTQSLEEHQMLHYKKEYTCRKCNLVCHSRPYYWMHIKLHGSAFVCNICNRTFRDTSLLAIHRRRHYNVRPYQCPHCPRAFSIGETLRKHMCVHTKAFPHMCVLCKKGFLTTYGFHRHLDVVHTRIEQVDTNTKTHDRIPSLPLNATDEDLFHAADTLIADDSIMFNEYNNKEVTIETVQTNDLISNEVVVETTELFEEIILP</sequence>
<keyword evidence="6" id="KW-0378">Hydrolase</keyword>
<dbReference type="SMART" id="SM00487">
    <property type="entry name" value="DEXDc"/>
    <property type="match status" value="1"/>
</dbReference>
<feature type="region of interest" description="Disordered" evidence="12">
    <location>
        <begin position="1143"/>
        <end position="1174"/>
    </location>
</feature>
<evidence type="ECO:0000256" key="1">
    <source>
        <dbReference type="ARBA" id="ARBA00004123"/>
    </source>
</evidence>
<dbReference type="InterPro" id="IPR002464">
    <property type="entry name" value="DNA/RNA_helicase_DEAH_CS"/>
</dbReference>
<evidence type="ECO:0000256" key="2">
    <source>
        <dbReference type="ARBA" id="ARBA00008792"/>
    </source>
</evidence>
<dbReference type="Pfam" id="PF00096">
    <property type="entry name" value="zf-C2H2"/>
    <property type="match status" value="2"/>
</dbReference>
<evidence type="ECO:0000259" key="13">
    <source>
        <dbReference type="PROSITE" id="PS50137"/>
    </source>
</evidence>
<dbReference type="Pfam" id="PF07717">
    <property type="entry name" value="OB_NTP_bind"/>
    <property type="match status" value="1"/>
</dbReference>
<dbReference type="EMBL" id="JAPXFL010000011">
    <property type="protein sequence ID" value="KAK9499270.1"/>
    <property type="molecule type" value="Genomic_DNA"/>
</dbReference>
<feature type="domain" description="C2H2-type" evidence="14">
    <location>
        <begin position="1861"/>
        <end position="1886"/>
    </location>
</feature>
<dbReference type="GO" id="GO:0045944">
    <property type="term" value="P:positive regulation of transcription by RNA polymerase II"/>
    <property type="evidence" value="ECO:0007669"/>
    <property type="project" value="TreeGrafter"/>
</dbReference>
<comment type="similarity">
    <text evidence="2">Belongs to the DEAD box helicase family. DEAH subfamily.</text>
</comment>
<dbReference type="FunFam" id="3.30.160.20:FF:000028">
    <property type="entry name" value="ATP-dependent RNA helicase A"/>
    <property type="match status" value="1"/>
</dbReference>
<feature type="domain" description="C2H2-type" evidence="14">
    <location>
        <begin position="1998"/>
        <end position="2026"/>
    </location>
</feature>
<dbReference type="Gene3D" id="3.40.50.300">
    <property type="entry name" value="P-loop containing nucleotide triphosphate hydrolases"/>
    <property type="match status" value="2"/>
</dbReference>
<dbReference type="PROSITE" id="PS50137">
    <property type="entry name" value="DS_RBD"/>
    <property type="match status" value="2"/>
</dbReference>
<feature type="domain" description="C2H2-type" evidence="14">
    <location>
        <begin position="1889"/>
        <end position="1916"/>
    </location>
</feature>
<protein>
    <recommendedName>
        <fullName evidence="3">RNA helicase</fullName>
        <ecNumber evidence="3">3.6.4.13</ecNumber>
    </recommendedName>
</protein>
<dbReference type="Gene3D" id="3.30.160.60">
    <property type="entry name" value="Classic Zinc Finger"/>
    <property type="match status" value="5"/>
</dbReference>
<evidence type="ECO:0000256" key="11">
    <source>
        <dbReference type="PROSITE-ProRule" id="PRU00266"/>
    </source>
</evidence>
<comment type="caution">
    <text evidence="17">The sequence shown here is derived from an EMBL/GenBank/DDBJ whole genome shotgun (WGS) entry which is preliminary data.</text>
</comment>
<evidence type="ECO:0000256" key="10">
    <source>
        <dbReference type="PROSITE-ProRule" id="PRU00042"/>
    </source>
</evidence>
<dbReference type="CDD" id="cd19854">
    <property type="entry name" value="DSRM_DHX9_rpt1"/>
    <property type="match status" value="1"/>
</dbReference>
<dbReference type="InterPro" id="IPR007502">
    <property type="entry name" value="Helicase-assoc_dom"/>
</dbReference>
<evidence type="ECO:0000256" key="9">
    <source>
        <dbReference type="ARBA" id="ARBA00023242"/>
    </source>
</evidence>
<dbReference type="InterPro" id="IPR036236">
    <property type="entry name" value="Znf_C2H2_sf"/>
</dbReference>
<dbReference type="GO" id="GO:0050684">
    <property type="term" value="P:regulation of mRNA processing"/>
    <property type="evidence" value="ECO:0007669"/>
    <property type="project" value="TreeGrafter"/>
</dbReference>
<reference evidence="17 18" key="1">
    <citation type="submission" date="2022-12" db="EMBL/GenBank/DDBJ databases">
        <title>Chromosome-level genome assembly of true bugs.</title>
        <authorList>
            <person name="Ma L."/>
            <person name="Li H."/>
        </authorList>
    </citation>
    <scope>NUCLEOTIDE SEQUENCE [LARGE SCALE GENOMIC DNA]</scope>
    <source>
        <strain evidence="17">Lab_2022b</strain>
    </source>
</reference>
<dbReference type="Gene3D" id="3.30.160.20">
    <property type="match status" value="2"/>
</dbReference>
<feature type="domain" description="C2H2-type" evidence="14">
    <location>
        <begin position="1833"/>
        <end position="1860"/>
    </location>
</feature>
<dbReference type="FunFam" id="3.30.160.20:FF:000026">
    <property type="entry name" value="ATP-dependent RNA helicase A"/>
    <property type="match status" value="1"/>
</dbReference>
<dbReference type="PROSITE" id="PS50157">
    <property type="entry name" value="ZINC_FINGER_C2H2_2"/>
    <property type="match status" value="9"/>
</dbReference>
<keyword evidence="8" id="KW-0067">ATP-binding</keyword>
<feature type="domain" description="Helicase C-terminal" evidence="16">
    <location>
        <begin position="629"/>
        <end position="802"/>
    </location>
</feature>
<feature type="compositionally biased region" description="Basic and acidic residues" evidence="12">
    <location>
        <begin position="1161"/>
        <end position="1174"/>
    </location>
</feature>
<dbReference type="CDD" id="cd19855">
    <property type="entry name" value="DSRM_DHX9_rpt2"/>
    <property type="match status" value="1"/>
</dbReference>
<dbReference type="PROSITE" id="PS51192">
    <property type="entry name" value="HELICASE_ATP_BIND_1"/>
    <property type="match status" value="1"/>
</dbReference>
<dbReference type="GO" id="GO:0005524">
    <property type="term" value="F:ATP binding"/>
    <property type="evidence" value="ECO:0007669"/>
    <property type="project" value="UniProtKB-KW"/>
</dbReference>
<dbReference type="EC" id="3.6.4.13" evidence="3"/>
<dbReference type="SUPFAM" id="SSF54768">
    <property type="entry name" value="dsRNA-binding domain-like"/>
    <property type="match status" value="2"/>
</dbReference>
<dbReference type="SMART" id="SM00490">
    <property type="entry name" value="HELICc"/>
    <property type="match status" value="1"/>
</dbReference>
<dbReference type="GO" id="GO:0005730">
    <property type="term" value="C:nucleolus"/>
    <property type="evidence" value="ECO:0007669"/>
    <property type="project" value="TreeGrafter"/>
</dbReference>
<dbReference type="PROSITE" id="PS00690">
    <property type="entry name" value="DEAH_ATP_HELICASE"/>
    <property type="match status" value="1"/>
</dbReference>
<evidence type="ECO:0000256" key="5">
    <source>
        <dbReference type="ARBA" id="ARBA00022741"/>
    </source>
</evidence>
<dbReference type="InterPro" id="IPR011709">
    <property type="entry name" value="DEAD-box_helicase_OB_fold"/>
</dbReference>
<keyword evidence="10" id="KW-0862">Zinc</keyword>
<dbReference type="InterPro" id="IPR014001">
    <property type="entry name" value="Helicase_ATP-bd"/>
</dbReference>
<keyword evidence="7" id="KW-0347">Helicase</keyword>
<feature type="domain" description="C2H2-type" evidence="14">
    <location>
        <begin position="1970"/>
        <end position="1997"/>
    </location>
</feature>
<dbReference type="Proteomes" id="UP001461498">
    <property type="component" value="Unassembled WGS sequence"/>
</dbReference>
<feature type="region of interest" description="Disordered" evidence="12">
    <location>
        <begin position="87"/>
        <end position="106"/>
    </location>
</feature>
<feature type="region of interest" description="Disordered" evidence="12">
    <location>
        <begin position="1518"/>
        <end position="1539"/>
    </location>
</feature>
<dbReference type="Pfam" id="PF00035">
    <property type="entry name" value="dsrm"/>
    <property type="match status" value="2"/>
</dbReference>
<dbReference type="InterPro" id="IPR027417">
    <property type="entry name" value="P-loop_NTPase"/>
</dbReference>
<dbReference type="SMART" id="SM00847">
    <property type="entry name" value="HA2"/>
    <property type="match status" value="1"/>
</dbReference>
<feature type="region of interest" description="Disordered" evidence="12">
    <location>
        <begin position="575"/>
        <end position="596"/>
    </location>
</feature>
<feature type="domain" description="C2H2-type" evidence="14">
    <location>
        <begin position="1201"/>
        <end position="1229"/>
    </location>
</feature>
<dbReference type="GO" id="GO:0008270">
    <property type="term" value="F:zinc ion binding"/>
    <property type="evidence" value="ECO:0007669"/>
    <property type="project" value="UniProtKB-KW"/>
</dbReference>
<feature type="domain" description="DRBM" evidence="13">
    <location>
        <begin position="3"/>
        <end position="71"/>
    </location>
</feature>
<dbReference type="SMART" id="SM00358">
    <property type="entry name" value="DSRM"/>
    <property type="match status" value="2"/>
</dbReference>
<dbReference type="GO" id="GO:0003724">
    <property type="term" value="F:RNA helicase activity"/>
    <property type="evidence" value="ECO:0007669"/>
    <property type="project" value="UniProtKB-EC"/>
</dbReference>
<dbReference type="InterPro" id="IPR014720">
    <property type="entry name" value="dsRBD_dom"/>
</dbReference>